<dbReference type="InterPro" id="IPR051681">
    <property type="entry name" value="Ser/Thr_Kinases-Pseudokinases"/>
</dbReference>
<feature type="region of interest" description="Disordered" evidence="6">
    <location>
        <begin position="1638"/>
        <end position="1657"/>
    </location>
</feature>
<feature type="compositionally biased region" description="Polar residues" evidence="6">
    <location>
        <begin position="1403"/>
        <end position="1426"/>
    </location>
</feature>
<dbReference type="Gene3D" id="3.30.200.20">
    <property type="entry name" value="Phosphorylase Kinase, domain 1"/>
    <property type="match status" value="1"/>
</dbReference>
<dbReference type="InterPro" id="IPR000719">
    <property type="entry name" value="Prot_kinase_dom"/>
</dbReference>
<reference evidence="8" key="1">
    <citation type="submission" date="2023-03" db="EMBL/GenBank/DDBJ databases">
        <authorList>
            <person name="Steffen K."/>
            <person name="Cardenas P."/>
        </authorList>
    </citation>
    <scope>NUCLEOTIDE SEQUENCE</scope>
</reference>
<feature type="region of interest" description="Disordered" evidence="6">
    <location>
        <begin position="1475"/>
        <end position="1506"/>
    </location>
</feature>
<keyword evidence="3 8" id="KW-0418">Kinase</keyword>
<evidence type="ECO:0000313" key="8">
    <source>
        <dbReference type="EMBL" id="CAI8005749.1"/>
    </source>
</evidence>
<organism evidence="8 9">
    <name type="scientific">Geodia barretti</name>
    <name type="common">Barrett's horny sponge</name>
    <dbReference type="NCBI Taxonomy" id="519541"/>
    <lineage>
        <taxon>Eukaryota</taxon>
        <taxon>Metazoa</taxon>
        <taxon>Porifera</taxon>
        <taxon>Demospongiae</taxon>
        <taxon>Heteroscleromorpha</taxon>
        <taxon>Tetractinellida</taxon>
        <taxon>Astrophorina</taxon>
        <taxon>Geodiidae</taxon>
        <taxon>Geodia</taxon>
    </lineage>
</organism>
<evidence type="ECO:0000256" key="5">
    <source>
        <dbReference type="SAM" id="Coils"/>
    </source>
</evidence>
<feature type="compositionally biased region" description="Polar residues" evidence="6">
    <location>
        <begin position="1611"/>
        <end position="1622"/>
    </location>
</feature>
<dbReference type="GO" id="GO:0005524">
    <property type="term" value="F:ATP binding"/>
    <property type="evidence" value="ECO:0007669"/>
    <property type="project" value="UniProtKB-KW"/>
</dbReference>
<proteinExistence type="predicted"/>
<feature type="compositionally biased region" description="Basic and acidic residues" evidence="6">
    <location>
        <begin position="721"/>
        <end position="738"/>
    </location>
</feature>
<keyword evidence="5" id="KW-0175">Coiled coil</keyword>
<dbReference type="PROSITE" id="PS00109">
    <property type="entry name" value="PROTEIN_KINASE_TYR"/>
    <property type="match status" value="1"/>
</dbReference>
<feature type="coiled-coil region" evidence="5">
    <location>
        <begin position="1178"/>
        <end position="1248"/>
    </location>
</feature>
<dbReference type="SUPFAM" id="SSF56112">
    <property type="entry name" value="Protein kinase-like (PK-like)"/>
    <property type="match status" value="1"/>
</dbReference>
<dbReference type="Proteomes" id="UP001174909">
    <property type="component" value="Unassembled WGS sequence"/>
</dbReference>
<comment type="caution">
    <text evidence="8">The sequence shown here is derived from an EMBL/GenBank/DDBJ whole genome shotgun (WGS) entry which is preliminary data.</text>
</comment>
<dbReference type="GO" id="GO:0004674">
    <property type="term" value="F:protein serine/threonine kinase activity"/>
    <property type="evidence" value="ECO:0007669"/>
    <property type="project" value="TreeGrafter"/>
</dbReference>
<feature type="compositionally biased region" description="Polar residues" evidence="6">
    <location>
        <begin position="668"/>
        <end position="680"/>
    </location>
</feature>
<dbReference type="PANTHER" id="PTHR44329">
    <property type="entry name" value="SERINE/THREONINE-PROTEIN KINASE TNNI3K-RELATED"/>
    <property type="match status" value="1"/>
</dbReference>
<feature type="region of interest" description="Disordered" evidence="6">
    <location>
        <begin position="916"/>
        <end position="946"/>
    </location>
</feature>
<feature type="compositionally biased region" description="Low complexity" evidence="6">
    <location>
        <begin position="1369"/>
        <end position="1379"/>
    </location>
</feature>
<dbReference type="InterPro" id="IPR011009">
    <property type="entry name" value="Kinase-like_dom_sf"/>
</dbReference>
<dbReference type="PANTHER" id="PTHR44329:SF288">
    <property type="entry name" value="MITOGEN-ACTIVATED PROTEIN KINASE KINASE KINASE 20"/>
    <property type="match status" value="1"/>
</dbReference>
<dbReference type="PROSITE" id="PS50011">
    <property type="entry name" value="PROTEIN_KINASE_DOM"/>
    <property type="match status" value="1"/>
</dbReference>
<feature type="compositionally biased region" description="Polar residues" evidence="6">
    <location>
        <begin position="602"/>
        <end position="613"/>
    </location>
</feature>
<gene>
    <name evidence="8" type="ORF">GBAR_LOCUS4383</name>
</gene>
<feature type="compositionally biased region" description="Low complexity" evidence="6">
    <location>
        <begin position="929"/>
        <end position="942"/>
    </location>
</feature>
<evidence type="ECO:0000256" key="2">
    <source>
        <dbReference type="ARBA" id="ARBA00022741"/>
    </source>
</evidence>
<feature type="compositionally biased region" description="Low complexity" evidence="6">
    <location>
        <begin position="1490"/>
        <end position="1505"/>
    </location>
</feature>
<keyword evidence="1" id="KW-0808">Transferase</keyword>
<dbReference type="Gene3D" id="1.20.5.990">
    <property type="entry name" value="Nemo cc2-lz domain - 1d5 darpin complex"/>
    <property type="match status" value="1"/>
</dbReference>
<feature type="compositionally biased region" description="Low complexity" evidence="6">
    <location>
        <begin position="505"/>
        <end position="518"/>
    </location>
</feature>
<feature type="region of interest" description="Disordered" evidence="6">
    <location>
        <begin position="427"/>
        <end position="587"/>
    </location>
</feature>
<evidence type="ECO:0000256" key="1">
    <source>
        <dbReference type="ARBA" id="ARBA00022679"/>
    </source>
</evidence>
<evidence type="ECO:0000313" key="9">
    <source>
        <dbReference type="Proteomes" id="UP001174909"/>
    </source>
</evidence>
<feature type="compositionally biased region" description="Basic and acidic residues" evidence="6">
    <location>
        <begin position="917"/>
        <end position="927"/>
    </location>
</feature>
<feature type="compositionally biased region" description="Polar residues" evidence="6">
    <location>
        <begin position="446"/>
        <end position="455"/>
    </location>
</feature>
<feature type="region of interest" description="Disordered" evidence="6">
    <location>
        <begin position="1562"/>
        <end position="1629"/>
    </location>
</feature>
<evidence type="ECO:0000256" key="6">
    <source>
        <dbReference type="SAM" id="MobiDB-lite"/>
    </source>
</evidence>
<sequence length="1686" mass="185659">MLTSNERHAPAFAAAQMMGTELVENGSECVVRLEVHTLKTLNHQLRTTIESLKLKILQLEKESIRQLLIISGLIEENHRLRRHECSLSSEQLEGERNEINGEAIIRDCCDLHCGHKYIEGQITNLKKHQHLVENDGGCLTLQTMSQMEQVQTPKLIREIGGGLNGKVCLVEVNGLRCITKRPRDTSSSTPASTGRALKVHANFHREIQVLPQLHHPHVIQFLGVHFEPGGLALVMEYLPLDLDVLLSTCRGHFPLPLQLSVLHDVSLGMQYLHTRGIVHCDLTPDNILLSSALQAKIGDFGSSKPLGSRDITGYPPDMAPHFRTYMPPEVFEPNFLYTDKLDVFTYGVLALYVATQMFPVRYMGSGVSEEARERGEVELERHGQVFSMLEHQGHCLVSLITECLQDEKERRMSPRAITSILEVMSRHNSDNNRYPSSRPPPPYNSGSQQRQNYGGSFTHPYGVPTTTNAGVNFNSGGTNSQRRHSEQLGGMGEVGGKRGGDFPRSQSPNSSSGTNSSNMGAAMAKLSPAGKPPVAPLNVPSSGRSGRPATGPVRAAHTVQGMRERSQSVESTEESESAIEMGGGMRGRMRDVEGGAVLISVTSTSQAGDSSNLARPPLSSVTRREGGVPSTISTGPTASQEPLMRRGSSGSPYNSGDIRSGEGVIGQPHSSQFPTGTSDQSKAKAVTGEGSIDFSQYKRALSKTSSSGSSYEALPGTKRSTSRDEDLFELSEQRDKEVTQLTERLSSVEGEKEQLRKEKEKLERKLNEAEQVAAQADVAVTEVSRLEAELKKERGDMMKLLRARQTSPEAEGRSLSLKLSHELDIVRAKLEYEVSARAAAEQEMSSLKQSLVVSGRRGGTDIVSKLRERVTELEGNVDGLRQALAGKEHTLVEKETETKRQNQVQARTIADLQSKLSEARQQREELRQSSGSGARSPGAGSRTAVTSPDVAAMAKQLREKEEAIQMYSQQLQQFEKTAREVTKITQHSKQQSLKVATLKENLDHTQEALGKKEAELKAVQAELTGMKTHYDNILEQRLLIVCVAQLAEKEEKMKKLREETEDLSGQVAQLVEAEAKRSEGEQALQRAQTQLNHWKQKSVQQDMVLQTNNQMEGLKTTVSAQGKEVERLQRENDTLRGDMETHKLTAMTYKEDFESERKDREAVHTKIAEMETRYRHQLEAIGEELRRVTDEARRHREAVATKEDELHTQISAFRGLIQEEVMSKTQQVKQYKKQIDQLSSEVATSKQQAQGHIEQIEFYAKKTEEYGRQKTFREIHERKIVQLEAQCDRLRAENNELRSKMDALKLPASSAALQSRTPPLMKAHTLGGGPARPVDGGLPSKYHVGGQHGPSSPTHADRSHNAGYPPNYQLHHSNHSPPNHQHHTATPPYSNAGPIPRQGTVGGQPSNYTPAPQFSRQDSPYASLPSSGLGYAPPPAGEMVDKDSPPNSGVGLGVQLLPGQQRRAHSHHMLSMATSGNAAGRYPAPPPPNALSRPPAQGYQPQGHQQPPPIYSNLPMYNTRASGSGGVPVQGKHYGNPERQAHAAMRQPHTQDIASIARRGPQLSTPTEETYRRRFPKPPLEGYVQPQQASSSHPVAGQRPAVQPMVGGASGNSTIRPSTSAGDISKGIDNVIEETVSKVREDEQVAEGDGGEGIPYDPNLVCPKCRMKFREGEIQKFRRHVSSAHK</sequence>
<name>A0AA35R740_GEOBA</name>
<dbReference type="EMBL" id="CASHTH010000633">
    <property type="protein sequence ID" value="CAI8005749.1"/>
    <property type="molecule type" value="Genomic_DNA"/>
</dbReference>
<feature type="compositionally biased region" description="Polar residues" evidence="6">
    <location>
        <begin position="464"/>
        <end position="480"/>
    </location>
</feature>
<feature type="region of interest" description="Disordered" evidence="6">
    <location>
        <begin position="602"/>
        <end position="752"/>
    </location>
</feature>
<keyword evidence="9" id="KW-1185">Reference proteome</keyword>
<evidence type="ECO:0000256" key="3">
    <source>
        <dbReference type="ARBA" id="ARBA00022777"/>
    </source>
</evidence>
<evidence type="ECO:0000259" key="7">
    <source>
        <dbReference type="PROSITE" id="PS50011"/>
    </source>
</evidence>
<keyword evidence="4" id="KW-0067">ATP-binding</keyword>
<dbReference type="Pfam" id="PF00069">
    <property type="entry name" value="Pkinase"/>
    <property type="match status" value="1"/>
</dbReference>
<keyword evidence="2" id="KW-0547">Nucleotide-binding</keyword>
<protein>
    <submittedName>
        <fullName evidence="8">Probable serine/threonine-protein kinase kinX</fullName>
    </submittedName>
</protein>
<accession>A0AA35R740</accession>
<feature type="coiled-coil region" evidence="5">
    <location>
        <begin position="1273"/>
        <end position="1300"/>
    </location>
</feature>
<dbReference type="InterPro" id="IPR008266">
    <property type="entry name" value="Tyr_kinase_AS"/>
</dbReference>
<dbReference type="Gene3D" id="1.10.510.10">
    <property type="entry name" value="Transferase(Phosphotransferase) domain 1"/>
    <property type="match status" value="1"/>
</dbReference>
<feature type="domain" description="Protein kinase" evidence="7">
    <location>
        <begin position="153"/>
        <end position="424"/>
    </location>
</feature>
<feature type="compositionally biased region" description="Polar residues" evidence="6">
    <location>
        <begin position="630"/>
        <end position="640"/>
    </location>
</feature>
<evidence type="ECO:0000256" key="4">
    <source>
        <dbReference type="ARBA" id="ARBA00022840"/>
    </source>
</evidence>
<feature type="region of interest" description="Disordered" evidence="6">
    <location>
        <begin position="1310"/>
        <end position="1454"/>
    </location>
</feature>